<gene>
    <name evidence="2" type="ORF">ACFOU2_19975</name>
</gene>
<keyword evidence="3" id="KW-1185">Reference proteome</keyword>
<protein>
    <submittedName>
        <fullName evidence="2">Uncharacterized protein</fullName>
    </submittedName>
</protein>
<feature type="coiled-coil region" evidence="1">
    <location>
        <begin position="42"/>
        <end position="69"/>
    </location>
</feature>
<evidence type="ECO:0000256" key="1">
    <source>
        <dbReference type="SAM" id="Coils"/>
    </source>
</evidence>
<dbReference type="Proteomes" id="UP001595752">
    <property type="component" value="Unassembled WGS sequence"/>
</dbReference>
<accession>A0ABV8B818</accession>
<comment type="caution">
    <text evidence="2">The sequence shown here is derived from an EMBL/GenBank/DDBJ whole genome shotgun (WGS) entry which is preliminary data.</text>
</comment>
<keyword evidence="1" id="KW-0175">Coiled coil</keyword>
<evidence type="ECO:0000313" key="2">
    <source>
        <dbReference type="EMBL" id="MFC3885624.1"/>
    </source>
</evidence>
<organism evidence="2 3">
    <name type="scientific">Bacillus songklensis</name>
    <dbReference type="NCBI Taxonomy" id="1069116"/>
    <lineage>
        <taxon>Bacteria</taxon>
        <taxon>Bacillati</taxon>
        <taxon>Bacillota</taxon>
        <taxon>Bacilli</taxon>
        <taxon>Bacillales</taxon>
        <taxon>Bacillaceae</taxon>
        <taxon>Bacillus</taxon>
    </lineage>
</organism>
<reference evidence="3" key="1">
    <citation type="journal article" date="2019" name="Int. J. Syst. Evol. Microbiol.">
        <title>The Global Catalogue of Microorganisms (GCM) 10K type strain sequencing project: providing services to taxonomists for standard genome sequencing and annotation.</title>
        <authorList>
            <consortium name="The Broad Institute Genomics Platform"/>
            <consortium name="The Broad Institute Genome Sequencing Center for Infectious Disease"/>
            <person name="Wu L."/>
            <person name="Ma J."/>
        </authorList>
    </citation>
    <scope>NUCLEOTIDE SEQUENCE [LARGE SCALE GENOMIC DNA]</scope>
    <source>
        <strain evidence="3">CCUG 61889</strain>
    </source>
</reference>
<dbReference type="EMBL" id="JBHRZT010000072">
    <property type="protein sequence ID" value="MFC3885624.1"/>
    <property type="molecule type" value="Genomic_DNA"/>
</dbReference>
<proteinExistence type="predicted"/>
<name>A0ABV8B818_9BACI</name>
<sequence length="102" mass="11918">MKRKFGQHPERLSDSAVSVFPYIIKRVGPRSLRQRDLSIKIVVDEKQDLNQIFKEIKQLNMKVKRVKIKDLHNGQQQLETMILDAEKRYICVFKKHGSNGVG</sequence>
<evidence type="ECO:0000313" key="3">
    <source>
        <dbReference type="Proteomes" id="UP001595752"/>
    </source>
</evidence>